<dbReference type="FunFam" id="3.40.50.1170:FF:000001">
    <property type="entry name" value="L-asparaginase 2"/>
    <property type="match status" value="1"/>
</dbReference>
<comment type="caution">
    <text evidence="10">The sequence shown here is derived from an EMBL/GenBank/DDBJ whole genome shotgun (WGS) entry which is preliminary data.</text>
</comment>
<dbReference type="InterPro" id="IPR040919">
    <property type="entry name" value="Asparaginase_C"/>
</dbReference>
<dbReference type="EMBL" id="WVUD01000006">
    <property type="protein sequence ID" value="MYL82547.1"/>
    <property type="molecule type" value="Genomic_DNA"/>
</dbReference>
<dbReference type="GO" id="GO:0004067">
    <property type="term" value="F:asparaginase activity"/>
    <property type="evidence" value="ECO:0007669"/>
    <property type="project" value="UniProtKB-UniRule"/>
</dbReference>
<dbReference type="AlphaFoldDB" id="A0A7C9IRY8"/>
<dbReference type="SUPFAM" id="SSF53774">
    <property type="entry name" value="Glutaminase/Asparaginase"/>
    <property type="match status" value="1"/>
</dbReference>
<dbReference type="PROSITE" id="PS51732">
    <property type="entry name" value="ASN_GLN_ASE_3"/>
    <property type="match status" value="1"/>
</dbReference>
<dbReference type="OrthoDB" id="9788068at2"/>
<feature type="binding site" evidence="4">
    <location>
        <position position="101"/>
    </location>
    <ligand>
        <name>substrate</name>
    </ligand>
</feature>
<evidence type="ECO:0000259" key="9">
    <source>
        <dbReference type="Pfam" id="PF17763"/>
    </source>
</evidence>
<accession>A0A7C9IRY8</accession>
<dbReference type="Gene3D" id="3.40.50.40">
    <property type="match status" value="1"/>
</dbReference>
<dbReference type="PIRSF" id="PIRSF500176">
    <property type="entry name" value="L_ASNase"/>
    <property type="match status" value="1"/>
</dbReference>
<evidence type="ECO:0000256" key="1">
    <source>
        <dbReference type="ARBA" id="ARBA00010518"/>
    </source>
</evidence>
<feature type="active site" description="O-isoaspartyl threonine intermediate" evidence="3">
    <location>
        <position position="57"/>
    </location>
</feature>
<feature type="binding site" evidence="4">
    <location>
        <begin position="134"/>
        <end position="135"/>
    </location>
    <ligand>
        <name>substrate</name>
    </ligand>
</feature>
<evidence type="ECO:0000313" key="10">
    <source>
        <dbReference type="EMBL" id="MYL82547.1"/>
    </source>
</evidence>
<dbReference type="GO" id="GO:0006528">
    <property type="term" value="P:asparagine metabolic process"/>
    <property type="evidence" value="ECO:0007669"/>
    <property type="project" value="InterPro"/>
</dbReference>
<dbReference type="CDD" id="cd08964">
    <property type="entry name" value="L-asparaginase_II"/>
    <property type="match status" value="1"/>
</dbReference>
<dbReference type="SMART" id="SM00870">
    <property type="entry name" value="Asparaginase"/>
    <property type="match status" value="1"/>
</dbReference>
<dbReference type="Proteomes" id="UP000482487">
    <property type="component" value="Unassembled WGS sequence"/>
</dbReference>
<dbReference type="Gene3D" id="3.40.50.1170">
    <property type="entry name" value="L-asparaginase, N-terminal domain"/>
    <property type="match status" value="1"/>
</dbReference>
<keyword evidence="11" id="KW-1185">Reference proteome</keyword>
<evidence type="ECO:0000256" key="6">
    <source>
        <dbReference type="PROSITE-ProRule" id="PRU10100"/>
    </source>
</evidence>
<gene>
    <name evidence="10" type="ORF">GTA51_05275</name>
</gene>
<feature type="domain" description="Asparaginase/glutaminase C-terminal" evidence="9">
    <location>
        <begin position="252"/>
        <end position="368"/>
    </location>
</feature>
<dbReference type="PRINTS" id="PR00139">
    <property type="entry name" value="ASNGLNASE"/>
</dbReference>
<dbReference type="PROSITE" id="PS00917">
    <property type="entry name" value="ASN_GLN_ASE_2"/>
    <property type="match status" value="1"/>
</dbReference>
<evidence type="ECO:0000256" key="4">
    <source>
        <dbReference type="PIRSR" id="PIRSR001220-2"/>
    </source>
</evidence>
<organism evidence="10 11">
    <name type="scientific">Solidesulfovibrio aerotolerans</name>
    <dbReference type="NCBI Taxonomy" id="295255"/>
    <lineage>
        <taxon>Bacteria</taxon>
        <taxon>Pseudomonadati</taxon>
        <taxon>Thermodesulfobacteriota</taxon>
        <taxon>Desulfovibrionia</taxon>
        <taxon>Desulfovibrionales</taxon>
        <taxon>Desulfovibrionaceae</taxon>
        <taxon>Solidesulfovibrio</taxon>
    </lineage>
</organism>
<keyword evidence="7" id="KW-0732">Signal</keyword>
<dbReference type="InterPro" id="IPR020827">
    <property type="entry name" value="Asparaginase/glutaminase_AS1"/>
</dbReference>
<dbReference type="SFLD" id="SFLDS00057">
    <property type="entry name" value="Glutaminase/Asparaginase"/>
    <property type="match status" value="1"/>
</dbReference>
<reference evidence="10 11" key="1">
    <citation type="submission" date="2020-01" db="EMBL/GenBank/DDBJ databases">
        <title>Genome sequence of Desulfovibrio aerotolerans DSM 16695(T).</title>
        <authorList>
            <person name="Karnachuk O."/>
            <person name="Avakyan M."/>
            <person name="Mardanov A."/>
            <person name="Kadnikov V."/>
            <person name="Ravin N."/>
        </authorList>
    </citation>
    <scope>NUCLEOTIDE SEQUENCE [LARGE SCALE GENOMIC DNA]</scope>
    <source>
        <strain evidence="10 11">DSM 16695</strain>
    </source>
</reference>
<sequence>MARTPILAILTVLFLTLTLGPGAAITAGAAAPQGSAPAAKNGAKALPLVVVVSTGGTIAEKTDPKTGGAVPTVSGDDLIAAVPGLATLARIEVVNYSNIDSSQMTPERWAGLSRAVDAALNRPEVGGVVVTHGTDTMAEGSFFLDATLTSDKPVVFTGAMNDASSPFPDGPGNLYNAVLQVCSPNSRDWGVTVTLNGYINSARDVRKTQTTNVQTFESGEKGYLGYITSGTVSRFNDRLRRVRLPLPETLPKVAFLATYAGDDGAFVRHAVDDGAKGIVINGVGSGNVNEAVYGAVKYALSKGVVVVISTTVYYGSVEPVYGDLGGGLMLEKDGCILAGDLPGQKARLLLMLGLAGYGPDAAKLKALF</sequence>
<dbReference type="PANTHER" id="PTHR11707">
    <property type="entry name" value="L-ASPARAGINASE"/>
    <property type="match status" value="1"/>
</dbReference>
<dbReference type="InterPro" id="IPR027474">
    <property type="entry name" value="L-asparaginase_N"/>
</dbReference>
<evidence type="ECO:0000256" key="2">
    <source>
        <dbReference type="ARBA" id="ARBA00022801"/>
    </source>
</evidence>
<feature type="domain" description="L-asparaginase N-terminal" evidence="8">
    <location>
        <begin position="49"/>
        <end position="236"/>
    </location>
</feature>
<keyword evidence="2" id="KW-0378">Hydrolase</keyword>
<dbReference type="InterPro" id="IPR037152">
    <property type="entry name" value="L-asparaginase_N_sf"/>
</dbReference>
<protein>
    <submittedName>
        <fullName evidence="10">Asparaginase</fullName>
    </submittedName>
</protein>
<dbReference type="InterPro" id="IPR027473">
    <property type="entry name" value="L-asparaginase_C"/>
</dbReference>
<comment type="similarity">
    <text evidence="1">Belongs to the asparaginase 1 family.</text>
</comment>
<dbReference type="PIRSF" id="PIRSF001220">
    <property type="entry name" value="L-ASNase_gatD"/>
    <property type="match status" value="1"/>
</dbReference>
<proteinExistence type="inferred from homology"/>
<feature type="active site" evidence="5">
    <location>
        <position position="57"/>
    </location>
</feature>
<dbReference type="PROSITE" id="PS00144">
    <property type="entry name" value="ASN_GLN_ASE_1"/>
    <property type="match status" value="1"/>
</dbReference>
<dbReference type="InterPro" id="IPR036152">
    <property type="entry name" value="Asp/glu_Ase-like_sf"/>
</dbReference>
<dbReference type="InterPro" id="IPR004550">
    <property type="entry name" value="AsnASE_II"/>
</dbReference>
<evidence type="ECO:0000256" key="7">
    <source>
        <dbReference type="SAM" id="SignalP"/>
    </source>
</evidence>
<dbReference type="Pfam" id="PF17763">
    <property type="entry name" value="Asparaginase_C"/>
    <property type="match status" value="1"/>
</dbReference>
<evidence type="ECO:0000256" key="5">
    <source>
        <dbReference type="PROSITE-ProRule" id="PRU10099"/>
    </source>
</evidence>
<dbReference type="InterPro" id="IPR027475">
    <property type="entry name" value="Asparaginase/glutaminase_AS2"/>
</dbReference>
<evidence type="ECO:0000313" key="11">
    <source>
        <dbReference type="Proteomes" id="UP000482487"/>
    </source>
</evidence>
<feature type="active site" evidence="6">
    <location>
        <position position="134"/>
    </location>
</feature>
<evidence type="ECO:0000259" key="8">
    <source>
        <dbReference type="Pfam" id="PF00710"/>
    </source>
</evidence>
<feature type="chain" id="PRO_5029014703" evidence="7">
    <location>
        <begin position="24"/>
        <end position="368"/>
    </location>
</feature>
<name>A0A7C9IRY8_9BACT</name>
<evidence type="ECO:0000256" key="3">
    <source>
        <dbReference type="PIRSR" id="PIRSR001220-1"/>
    </source>
</evidence>
<dbReference type="Pfam" id="PF00710">
    <property type="entry name" value="Asparaginase"/>
    <property type="match status" value="1"/>
</dbReference>
<feature type="signal peptide" evidence="7">
    <location>
        <begin position="1"/>
        <end position="23"/>
    </location>
</feature>
<dbReference type="InterPro" id="IPR006034">
    <property type="entry name" value="Asparaginase/glutaminase-like"/>
</dbReference>
<dbReference type="PANTHER" id="PTHR11707:SF28">
    <property type="entry name" value="60 KDA LYSOPHOSPHOLIPASE"/>
    <property type="match status" value="1"/>
</dbReference>